<name>A0AA97FHC9_9MICO</name>
<dbReference type="InterPro" id="IPR028081">
    <property type="entry name" value="Leu-bd"/>
</dbReference>
<keyword evidence="6" id="KW-1185">Reference proteome</keyword>
<accession>A0AA97FHC9</accession>
<dbReference type="InterPro" id="IPR028082">
    <property type="entry name" value="Peripla_BP_I"/>
</dbReference>
<proteinExistence type="inferred from homology"/>
<evidence type="ECO:0000256" key="1">
    <source>
        <dbReference type="ARBA" id="ARBA00010062"/>
    </source>
</evidence>
<dbReference type="EMBL" id="CP118157">
    <property type="protein sequence ID" value="WOF22564.1"/>
    <property type="molecule type" value="Genomic_DNA"/>
</dbReference>
<dbReference type="CDD" id="cd06346">
    <property type="entry name" value="PBP1_ABC_ligand_binding-like"/>
    <property type="match status" value="1"/>
</dbReference>
<evidence type="ECO:0000313" key="6">
    <source>
        <dbReference type="Proteomes" id="UP001305498"/>
    </source>
</evidence>
<dbReference type="RefSeq" id="WP_317139035.1">
    <property type="nucleotide sequence ID" value="NZ_CP118157.1"/>
</dbReference>
<evidence type="ECO:0000259" key="4">
    <source>
        <dbReference type="Pfam" id="PF13458"/>
    </source>
</evidence>
<dbReference type="Proteomes" id="UP001305498">
    <property type="component" value="Chromosome"/>
</dbReference>
<protein>
    <submittedName>
        <fullName evidence="5">ABC transporter substrate-binding protein</fullName>
    </submittedName>
</protein>
<dbReference type="PANTHER" id="PTHR30483">
    <property type="entry name" value="LEUCINE-SPECIFIC-BINDING PROTEIN"/>
    <property type="match status" value="1"/>
</dbReference>
<keyword evidence="2 3" id="KW-0732">Signal</keyword>
<reference evidence="5 6" key="1">
    <citation type="submission" date="2023-02" db="EMBL/GenBank/DDBJ databases">
        <title>Microbacterium betulae sp. nov., isolated from birch wood.</title>
        <authorList>
            <person name="Pasciak M."/>
            <person name="Pawlik K.J."/>
            <person name="Martynowski D."/>
            <person name="Laczmanski L."/>
            <person name="Ciekot J."/>
            <person name="Szponar B."/>
            <person name="Wojcik-Fatla A."/>
            <person name="Mackiewicz B."/>
            <person name="Farian E."/>
            <person name="Cholewa G."/>
            <person name="Cholewa A."/>
            <person name="Dutkiewicz J."/>
        </authorList>
    </citation>
    <scope>NUCLEOTIDE SEQUENCE [LARGE SCALE GENOMIC DNA]</scope>
    <source>
        <strain evidence="5 6">AB</strain>
    </source>
</reference>
<feature type="chain" id="PRO_5041653101" evidence="3">
    <location>
        <begin position="27"/>
        <end position="408"/>
    </location>
</feature>
<evidence type="ECO:0000256" key="3">
    <source>
        <dbReference type="SAM" id="SignalP"/>
    </source>
</evidence>
<dbReference type="KEGG" id="mbet:N8K70_14370"/>
<gene>
    <name evidence="5" type="ORF">N8K70_14370</name>
</gene>
<feature type="signal peptide" evidence="3">
    <location>
        <begin position="1"/>
        <end position="26"/>
    </location>
</feature>
<comment type="similarity">
    <text evidence="1">Belongs to the leucine-binding protein family.</text>
</comment>
<organism evidence="5 6">
    <name type="scientific">Microbacterium betulae</name>
    <dbReference type="NCBI Taxonomy" id="2981139"/>
    <lineage>
        <taxon>Bacteria</taxon>
        <taxon>Bacillati</taxon>
        <taxon>Actinomycetota</taxon>
        <taxon>Actinomycetes</taxon>
        <taxon>Micrococcales</taxon>
        <taxon>Microbacteriaceae</taxon>
        <taxon>Microbacterium</taxon>
    </lineage>
</organism>
<sequence length="408" mass="41842">MHKKAVLSGIGALGVAALLLTGCSGATSEGSDGTPEVTLGALLPQTGDLAALGASTLEAAQLAVDLANESGDVAVTLEVQDSGTDPSIAQTAIQTLIGDGVQGIVGDVSTTVCLSVVDIAAQSEVPMMAPACTSPQLSDYDDGGYFYRTAASSSEQGRALAQLVWDDGNTSAAVLGINDNYGQPIVSTFVEAYEELGGEIDAEIGYDPAARTFAAETQRLAATDAPAIVLIGLEDTSAAIVNDAAQRGLLERQWYMGDGFRSADFPSLALASDPSALYTWRGIGTGSPTGEANDAFAAAFEENLGKAPGSFAAQAYDATWIEILAGIRAEQEGTDLVDEIANVTDPEGTSCIAEECIALALDGESLAYDGATGAVEFNEDGDPVRPVYEVWQFSAEGLTTIETIVGGE</sequence>
<dbReference type="AlphaFoldDB" id="A0AA97FHC9"/>
<dbReference type="PANTHER" id="PTHR30483:SF6">
    <property type="entry name" value="PERIPLASMIC BINDING PROTEIN OF ABC TRANSPORTER FOR NATURAL AMINO ACIDS"/>
    <property type="match status" value="1"/>
</dbReference>
<dbReference type="SUPFAM" id="SSF53822">
    <property type="entry name" value="Periplasmic binding protein-like I"/>
    <property type="match status" value="1"/>
</dbReference>
<feature type="domain" description="Leucine-binding protein" evidence="4">
    <location>
        <begin position="36"/>
        <end position="388"/>
    </location>
</feature>
<evidence type="ECO:0000256" key="2">
    <source>
        <dbReference type="ARBA" id="ARBA00022729"/>
    </source>
</evidence>
<evidence type="ECO:0000313" key="5">
    <source>
        <dbReference type="EMBL" id="WOF22564.1"/>
    </source>
</evidence>
<dbReference type="Gene3D" id="3.40.50.2300">
    <property type="match status" value="2"/>
</dbReference>
<dbReference type="InterPro" id="IPR051010">
    <property type="entry name" value="BCAA_transport"/>
</dbReference>
<dbReference type="Pfam" id="PF13458">
    <property type="entry name" value="Peripla_BP_6"/>
    <property type="match status" value="1"/>
</dbReference>
<dbReference type="PROSITE" id="PS51257">
    <property type="entry name" value="PROKAR_LIPOPROTEIN"/>
    <property type="match status" value="1"/>
</dbReference>